<reference evidence="1" key="1">
    <citation type="submission" date="2023-10" db="EMBL/GenBank/DDBJ databases">
        <authorList>
            <person name="Chen Y."/>
            <person name="Shah S."/>
            <person name="Dougan E. K."/>
            <person name="Thang M."/>
            <person name="Chan C."/>
        </authorList>
    </citation>
    <scope>NUCLEOTIDE SEQUENCE [LARGE SCALE GENOMIC DNA]</scope>
</reference>
<protein>
    <submittedName>
        <fullName evidence="1">Uncharacterized protein</fullName>
    </submittedName>
</protein>
<dbReference type="EMBL" id="CAUYUJ010020503">
    <property type="protein sequence ID" value="CAK0898739.1"/>
    <property type="molecule type" value="Genomic_DNA"/>
</dbReference>
<gene>
    <name evidence="1" type="ORF">PCOR1329_LOCUS76458</name>
</gene>
<proteinExistence type="predicted"/>
<evidence type="ECO:0000313" key="2">
    <source>
        <dbReference type="Proteomes" id="UP001189429"/>
    </source>
</evidence>
<dbReference type="Proteomes" id="UP001189429">
    <property type="component" value="Unassembled WGS sequence"/>
</dbReference>
<comment type="caution">
    <text evidence="1">The sequence shown here is derived from an EMBL/GenBank/DDBJ whole genome shotgun (WGS) entry which is preliminary data.</text>
</comment>
<sequence>MAMTTSWQPPNIRVFDFSKAGCGFLPFEETIRPRRGGWAPAGRLGAQGAPLRGGALARAGRRGGRREAGSSARVAKARVEQIVGDAVAAPRAAAGPAGLRVPKASALWWDAAHLEVIGVCALGLPAAPAHRLWSPAEGRPG</sequence>
<evidence type="ECO:0000313" key="1">
    <source>
        <dbReference type="EMBL" id="CAK0898739.1"/>
    </source>
</evidence>
<name>A0ABN9XGQ7_9DINO</name>
<accession>A0ABN9XGQ7</accession>
<organism evidence="1 2">
    <name type="scientific">Prorocentrum cordatum</name>
    <dbReference type="NCBI Taxonomy" id="2364126"/>
    <lineage>
        <taxon>Eukaryota</taxon>
        <taxon>Sar</taxon>
        <taxon>Alveolata</taxon>
        <taxon>Dinophyceae</taxon>
        <taxon>Prorocentrales</taxon>
        <taxon>Prorocentraceae</taxon>
        <taxon>Prorocentrum</taxon>
    </lineage>
</organism>
<keyword evidence="2" id="KW-1185">Reference proteome</keyword>